<dbReference type="Gene3D" id="2.60.120.620">
    <property type="entry name" value="q2cbj1_9rhob like domain"/>
    <property type="match status" value="1"/>
</dbReference>
<dbReference type="AlphaFoldDB" id="A0A9W7B095"/>
<evidence type="ECO:0000256" key="2">
    <source>
        <dbReference type="ARBA" id="ARBA00022723"/>
    </source>
</evidence>
<dbReference type="InterPro" id="IPR005123">
    <property type="entry name" value="Oxoglu/Fe-dep_dioxygenase_dom"/>
</dbReference>
<feature type="region of interest" description="Disordered" evidence="6">
    <location>
        <begin position="1"/>
        <end position="38"/>
    </location>
</feature>
<dbReference type="GO" id="GO:0016705">
    <property type="term" value="F:oxidoreductase activity, acting on paired donors, with incorporation or reduction of molecular oxygen"/>
    <property type="evidence" value="ECO:0007669"/>
    <property type="project" value="InterPro"/>
</dbReference>
<accession>A0A9W7B095</accession>
<gene>
    <name evidence="8" type="ORF">TrVE_jg8734</name>
</gene>
<feature type="domain" description="Fe2OG dioxygenase" evidence="7">
    <location>
        <begin position="504"/>
        <end position="613"/>
    </location>
</feature>
<keyword evidence="5" id="KW-0408">Iron</keyword>
<dbReference type="GO" id="GO:0005506">
    <property type="term" value="F:iron ion binding"/>
    <property type="evidence" value="ECO:0007669"/>
    <property type="project" value="InterPro"/>
</dbReference>
<evidence type="ECO:0000256" key="6">
    <source>
        <dbReference type="SAM" id="MobiDB-lite"/>
    </source>
</evidence>
<keyword evidence="2" id="KW-0479">Metal-binding</keyword>
<proteinExistence type="predicted"/>
<comment type="caution">
    <text evidence="8">The sequence shown here is derived from an EMBL/GenBank/DDBJ whole genome shotgun (WGS) entry which is preliminary data.</text>
</comment>
<sequence length="614" mass="69461">MSRPGPTSSSVRSHRSSHGLRQKAHWVLATAPPPPPDEASYLPSSLLRAVERGDASKFGLAKMLDEGNIYKLSLPATLSDLESWKKTVNYGDVDVDRENLSHKAAGSDTDSYISLHAIRSTLYRLYGCSPEFEAKYSQIQKYLVSIRFQLTLIEYSCLLLKPTITCTLLRFKSLASLESLKVPRYYGAWIAWNLSWLRLDHHSTYFQSPSDAKNPPPPLCPCGSPSTLKPPKCSCTICTSCFLSAQKNTDFVSCLCGNSIDKYFLLGLNNECETKEEFTGTSLQRYNKLPEEITTKDLKKSRKEKVKIEVSKAKAFRGNAGLTKSSRSEKWLETYGLNIGRLQALYNLGVNVNVQYPDGITMYELLHWRREHLQEGIYNEEERVQNLEVLNWLKETGECNEDVRNNCRICVGEYVKNMVDFGEVSASNIVISEVDNVAQGSAFIIDDGLPPKLVDYLLNQLEILPPAQQKLKKSQTCSLRYYYPDWSNRISLALDKVIGLAFGRRVRCLRNYRILLYDKTGGSLPPHIDIPKRCSVTGKMSRYTVLVYLNDYEGGETAILKEEKIGVEENVIKVVECRKGRILCFKHDTPHEGREVGENGGKAIVRGEFYFEDE</sequence>
<dbReference type="GO" id="GO:0051213">
    <property type="term" value="F:dioxygenase activity"/>
    <property type="evidence" value="ECO:0007669"/>
    <property type="project" value="UniProtKB-KW"/>
</dbReference>
<keyword evidence="9" id="KW-1185">Reference proteome</keyword>
<dbReference type="InterPro" id="IPR006620">
    <property type="entry name" value="Pro_4_hyd_alph"/>
</dbReference>
<protein>
    <recommendedName>
        <fullName evidence="7">Fe2OG dioxygenase domain-containing protein</fullName>
    </recommendedName>
</protein>
<evidence type="ECO:0000313" key="9">
    <source>
        <dbReference type="Proteomes" id="UP001165160"/>
    </source>
</evidence>
<comment type="cofactor">
    <cofactor evidence="1">
        <name>L-ascorbate</name>
        <dbReference type="ChEBI" id="CHEBI:38290"/>
    </cofactor>
</comment>
<name>A0A9W7B095_9STRA</name>
<dbReference type="GO" id="GO:0031418">
    <property type="term" value="F:L-ascorbic acid binding"/>
    <property type="evidence" value="ECO:0007669"/>
    <property type="project" value="InterPro"/>
</dbReference>
<evidence type="ECO:0000313" key="8">
    <source>
        <dbReference type="EMBL" id="GMH81356.1"/>
    </source>
</evidence>
<evidence type="ECO:0000259" key="7">
    <source>
        <dbReference type="PROSITE" id="PS51471"/>
    </source>
</evidence>
<keyword evidence="3" id="KW-0223">Dioxygenase</keyword>
<evidence type="ECO:0000256" key="5">
    <source>
        <dbReference type="ARBA" id="ARBA00023004"/>
    </source>
</evidence>
<reference evidence="9" key="1">
    <citation type="journal article" date="2023" name="Commun. Biol.">
        <title>Genome analysis of Parmales, the sister group of diatoms, reveals the evolutionary specialization of diatoms from phago-mixotrophs to photoautotrophs.</title>
        <authorList>
            <person name="Ban H."/>
            <person name="Sato S."/>
            <person name="Yoshikawa S."/>
            <person name="Yamada K."/>
            <person name="Nakamura Y."/>
            <person name="Ichinomiya M."/>
            <person name="Sato N."/>
            <person name="Blanc-Mathieu R."/>
            <person name="Endo H."/>
            <person name="Kuwata A."/>
            <person name="Ogata H."/>
        </authorList>
    </citation>
    <scope>NUCLEOTIDE SEQUENCE [LARGE SCALE GENOMIC DNA]</scope>
    <source>
        <strain evidence="9">NIES 3699</strain>
    </source>
</reference>
<evidence type="ECO:0000256" key="3">
    <source>
        <dbReference type="ARBA" id="ARBA00022964"/>
    </source>
</evidence>
<dbReference type="Proteomes" id="UP001165160">
    <property type="component" value="Unassembled WGS sequence"/>
</dbReference>
<organism evidence="8 9">
    <name type="scientific">Triparma verrucosa</name>
    <dbReference type="NCBI Taxonomy" id="1606542"/>
    <lineage>
        <taxon>Eukaryota</taxon>
        <taxon>Sar</taxon>
        <taxon>Stramenopiles</taxon>
        <taxon>Ochrophyta</taxon>
        <taxon>Bolidophyceae</taxon>
        <taxon>Parmales</taxon>
        <taxon>Triparmaceae</taxon>
        <taxon>Triparma</taxon>
    </lineage>
</organism>
<evidence type="ECO:0000256" key="1">
    <source>
        <dbReference type="ARBA" id="ARBA00001961"/>
    </source>
</evidence>
<dbReference type="SMART" id="SM00702">
    <property type="entry name" value="P4Hc"/>
    <property type="match status" value="1"/>
</dbReference>
<keyword evidence="4" id="KW-0560">Oxidoreductase</keyword>
<feature type="compositionally biased region" description="Basic residues" evidence="6">
    <location>
        <begin position="12"/>
        <end position="24"/>
    </location>
</feature>
<dbReference type="PROSITE" id="PS51471">
    <property type="entry name" value="FE2OG_OXY"/>
    <property type="match status" value="1"/>
</dbReference>
<evidence type="ECO:0000256" key="4">
    <source>
        <dbReference type="ARBA" id="ARBA00023002"/>
    </source>
</evidence>
<dbReference type="EMBL" id="BRXX01000001">
    <property type="protein sequence ID" value="GMH81356.1"/>
    <property type="molecule type" value="Genomic_DNA"/>
</dbReference>